<organism evidence="5 6">
    <name type="scientific">Microtetraspora fusca</name>
    <dbReference type="NCBI Taxonomy" id="1997"/>
    <lineage>
        <taxon>Bacteria</taxon>
        <taxon>Bacillati</taxon>
        <taxon>Actinomycetota</taxon>
        <taxon>Actinomycetes</taxon>
        <taxon>Streptosporangiales</taxon>
        <taxon>Streptosporangiaceae</taxon>
        <taxon>Microtetraspora</taxon>
    </lineage>
</organism>
<evidence type="ECO:0000313" key="5">
    <source>
        <dbReference type="EMBL" id="MFF4775826.1"/>
    </source>
</evidence>
<name>A0ABW6V937_MICFU</name>
<keyword evidence="6" id="KW-1185">Reference proteome</keyword>
<dbReference type="InterPro" id="IPR052025">
    <property type="entry name" value="Xyloglucanase_GH74"/>
</dbReference>
<evidence type="ECO:0000256" key="2">
    <source>
        <dbReference type="SAM" id="MobiDB-lite"/>
    </source>
</evidence>
<dbReference type="PANTHER" id="PTHR43739">
    <property type="entry name" value="XYLOGLUCANASE (EUROFUNG)"/>
    <property type="match status" value="1"/>
</dbReference>
<feature type="domain" description="Sortilin N-terminal" evidence="4">
    <location>
        <begin position="183"/>
        <end position="309"/>
    </location>
</feature>
<feature type="signal peptide" evidence="3">
    <location>
        <begin position="1"/>
        <end position="23"/>
    </location>
</feature>
<evidence type="ECO:0000313" key="6">
    <source>
        <dbReference type="Proteomes" id="UP001602119"/>
    </source>
</evidence>
<gene>
    <name evidence="5" type="ORF">ACFY05_23525</name>
</gene>
<evidence type="ECO:0000256" key="1">
    <source>
        <dbReference type="ARBA" id="ARBA00022737"/>
    </source>
</evidence>
<protein>
    <submittedName>
        <fullName evidence="5">WD40/YVTN/BNR-like repeat-containing protein</fullName>
    </submittedName>
</protein>
<keyword evidence="3" id="KW-0732">Signal</keyword>
<dbReference type="PANTHER" id="PTHR43739:SF5">
    <property type="entry name" value="EXO-ALPHA-SIALIDASE"/>
    <property type="match status" value="1"/>
</dbReference>
<dbReference type="InterPro" id="IPR031778">
    <property type="entry name" value="Sortilin_N"/>
</dbReference>
<feature type="region of interest" description="Disordered" evidence="2">
    <location>
        <begin position="28"/>
        <end position="59"/>
    </location>
</feature>
<dbReference type="Pfam" id="PF15902">
    <property type="entry name" value="Sortilin-Vps10"/>
    <property type="match status" value="1"/>
</dbReference>
<dbReference type="SUPFAM" id="SSF110296">
    <property type="entry name" value="Oligoxyloglucan reducing end-specific cellobiohydrolase"/>
    <property type="match status" value="3"/>
</dbReference>
<sequence length="789" mass="84392">MRRPTLPLIGTVGVLALAVSAFTFQGPASSDQATRTSAGQMSPSLQLPGEEEDGGPAEPADYLTQKFTSGQEVTTAQIKQAVQQAKTLKPGDGTWELVGPANIGGRVTDLVVDPTHPDTLYIAASGGGIWKSTDAGNTFEPAWPSEYTQTIGALAMGSDGTLWAGTGEANPSGGGLTYFGDGVYKSTDGGKRWQQWGLTDSGAIGKIVVDPTNPKNIFVAAAGNLSGSASERGIYRLTNGGKDWRLVLPTPNNTTGGVDLAIDPTNPKRIFASLWDHQRNSGRRLYGGVGSGLYRSDDGGDTWKRLENVTGRHVADSTGTGLQSDPGLGRIGVALAPSDPNRIYVISGTTMGADKGFYVSDDGGDTFVPSGRAGGNSGFEWWFGRLWVDPKDKNHVFNADVNLRESKDGGATWAASSGPHADQHAIQWDPNVPDRVYLGNDGGVYRSDANGATRSWIHATYEPWNQSYHLAVAMDDPNRLATGLQDNGSNRTWTNTAGPSDLTQWNSYGGGDGHYVLIDPSDHNIYYECSQVGVCSRHEDANGSSRTIRFGKRASSRITTDAPIVLDPNDPSILYFGGNILERSTDRGTTFTQISPPGDFLTGPVPDEQDDKGSYGGLYSAITAIGVAKTNGNTIYVGTDTGRLWKTTDLGANWTEFTGKGLPVRWVNSIVVDPANADHVFVAYSGYREGDYAANIWETTDGGNGWQNISGNLPNAPIEMLAYDQPNDQLYAATDFGVFYNKNGKKNWKRFGNGLPNTPVLDIKITGDGKTLYAATFGRSVWQIPLPQK</sequence>
<comment type="caution">
    <text evidence="5">The sequence shown here is derived from an EMBL/GenBank/DDBJ whole genome shotgun (WGS) entry which is preliminary data.</text>
</comment>
<keyword evidence="1" id="KW-0677">Repeat</keyword>
<dbReference type="CDD" id="cd15482">
    <property type="entry name" value="Sialidase_non-viral"/>
    <property type="match status" value="1"/>
</dbReference>
<evidence type="ECO:0000259" key="4">
    <source>
        <dbReference type="Pfam" id="PF15902"/>
    </source>
</evidence>
<feature type="chain" id="PRO_5045577122" evidence="3">
    <location>
        <begin position="24"/>
        <end position="789"/>
    </location>
</feature>
<dbReference type="Proteomes" id="UP001602119">
    <property type="component" value="Unassembled WGS sequence"/>
</dbReference>
<proteinExistence type="predicted"/>
<dbReference type="Gene3D" id="2.130.10.10">
    <property type="entry name" value="YVTN repeat-like/Quinoprotein amine dehydrogenase"/>
    <property type="match status" value="4"/>
</dbReference>
<dbReference type="RefSeq" id="WP_387344067.1">
    <property type="nucleotide sequence ID" value="NZ_JBIAXI010000014.1"/>
</dbReference>
<accession>A0ABW6V937</accession>
<dbReference type="EMBL" id="JBIAXI010000014">
    <property type="protein sequence ID" value="MFF4775826.1"/>
    <property type="molecule type" value="Genomic_DNA"/>
</dbReference>
<reference evidence="5 6" key="1">
    <citation type="submission" date="2024-10" db="EMBL/GenBank/DDBJ databases">
        <title>The Natural Products Discovery Center: Release of the First 8490 Sequenced Strains for Exploring Actinobacteria Biosynthetic Diversity.</title>
        <authorList>
            <person name="Kalkreuter E."/>
            <person name="Kautsar S.A."/>
            <person name="Yang D."/>
            <person name="Bader C.D."/>
            <person name="Teijaro C.N."/>
            <person name="Fluegel L."/>
            <person name="Davis C.M."/>
            <person name="Simpson J.R."/>
            <person name="Lauterbach L."/>
            <person name="Steele A.D."/>
            <person name="Gui C."/>
            <person name="Meng S."/>
            <person name="Li G."/>
            <person name="Viehrig K."/>
            <person name="Ye F."/>
            <person name="Su P."/>
            <person name="Kiefer A.F."/>
            <person name="Nichols A."/>
            <person name="Cepeda A.J."/>
            <person name="Yan W."/>
            <person name="Fan B."/>
            <person name="Jiang Y."/>
            <person name="Adhikari A."/>
            <person name="Zheng C.-J."/>
            <person name="Schuster L."/>
            <person name="Cowan T.M."/>
            <person name="Smanski M.J."/>
            <person name="Chevrette M.G."/>
            <person name="De Carvalho L.P.S."/>
            <person name="Shen B."/>
        </authorList>
    </citation>
    <scope>NUCLEOTIDE SEQUENCE [LARGE SCALE GENOMIC DNA]</scope>
    <source>
        <strain evidence="5 6">NPDC001281</strain>
    </source>
</reference>
<feature type="compositionally biased region" description="Polar residues" evidence="2">
    <location>
        <begin position="28"/>
        <end position="45"/>
    </location>
</feature>
<dbReference type="InterPro" id="IPR015943">
    <property type="entry name" value="WD40/YVTN_repeat-like_dom_sf"/>
</dbReference>
<evidence type="ECO:0000256" key="3">
    <source>
        <dbReference type="SAM" id="SignalP"/>
    </source>
</evidence>